<dbReference type="AlphaFoldDB" id="A0A1A9GM44"/>
<name>A0A1A9GM44_9ACTN</name>
<keyword evidence="4 6" id="KW-1133">Transmembrane helix</keyword>
<feature type="transmembrane region" description="Helical" evidence="6">
    <location>
        <begin position="12"/>
        <end position="33"/>
    </location>
</feature>
<feature type="domain" description="PDGLE" evidence="7">
    <location>
        <begin position="12"/>
        <end position="101"/>
    </location>
</feature>
<dbReference type="Pfam" id="PF13190">
    <property type="entry name" value="PDGLE"/>
    <property type="match status" value="1"/>
</dbReference>
<accession>A0A1A9GM44</accession>
<dbReference type="EMBL" id="CP015079">
    <property type="protein sequence ID" value="ANH38750.1"/>
    <property type="molecule type" value="Genomic_DNA"/>
</dbReference>
<evidence type="ECO:0000313" key="8">
    <source>
        <dbReference type="EMBL" id="ANH38750.1"/>
    </source>
</evidence>
<dbReference type="GO" id="GO:0005886">
    <property type="term" value="C:plasma membrane"/>
    <property type="evidence" value="ECO:0007669"/>
    <property type="project" value="UniProtKB-SubCell"/>
</dbReference>
<evidence type="ECO:0000256" key="1">
    <source>
        <dbReference type="ARBA" id="ARBA00004236"/>
    </source>
</evidence>
<dbReference type="PATRIC" id="fig|1300347.3.peg.2321"/>
<dbReference type="Proteomes" id="UP000077868">
    <property type="component" value="Chromosome"/>
</dbReference>
<keyword evidence="9" id="KW-1185">Reference proteome</keyword>
<keyword evidence="5 6" id="KW-0472">Membrane</keyword>
<organism evidence="8 9">
    <name type="scientific">Nocardioides dokdonensis FR1436</name>
    <dbReference type="NCBI Taxonomy" id="1300347"/>
    <lineage>
        <taxon>Bacteria</taxon>
        <taxon>Bacillati</taxon>
        <taxon>Actinomycetota</taxon>
        <taxon>Actinomycetes</taxon>
        <taxon>Propionibacteriales</taxon>
        <taxon>Nocardioidaceae</taxon>
        <taxon>Nocardioides</taxon>
    </lineage>
</organism>
<evidence type="ECO:0000256" key="2">
    <source>
        <dbReference type="ARBA" id="ARBA00022475"/>
    </source>
</evidence>
<protein>
    <submittedName>
        <fullName evidence="8">Cobalt transport protein CbiN</fullName>
    </submittedName>
</protein>
<proteinExistence type="predicted"/>
<gene>
    <name evidence="8" type="ORF">I601_2327</name>
</gene>
<dbReference type="STRING" id="1300347.I601_2327"/>
<evidence type="ECO:0000256" key="3">
    <source>
        <dbReference type="ARBA" id="ARBA00022692"/>
    </source>
</evidence>
<dbReference type="KEGG" id="ndk:I601_2327"/>
<evidence type="ECO:0000256" key="5">
    <source>
        <dbReference type="ARBA" id="ARBA00023136"/>
    </source>
</evidence>
<dbReference type="RefSeq" id="WP_068109664.1">
    <property type="nucleotide sequence ID" value="NZ_CP015079.1"/>
</dbReference>
<keyword evidence="2" id="KW-1003">Cell membrane</keyword>
<evidence type="ECO:0000313" key="9">
    <source>
        <dbReference type="Proteomes" id="UP000077868"/>
    </source>
</evidence>
<dbReference type="InterPro" id="IPR025937">
    <property type="entry name" value="PDGLE_dom"/>
</dbReference>
<sequence>MSAPTRKVSTRVVLVGVLLVSLVLAGVISFYAASSPDGLETVAQEHGFADAEQDHGAADGPFAGYDSGFVDSDRLGGGLAGVAGVLVVLVLGTAVAYGVRRRPRATEADDSVDTPTSTGS</sequence>
<reference evidence="8 9" key="1">
    <citation type="submission" date="2016-03" db="EMBL/GenBank/DDBJ databases">
        <title>Complete genome sequence of a soil Actinobacterium, Nocardioides dokdonensis FR1436.</title>
        <authorList>
            <person name="Kwon S.-K."/>
            <person name="Kim K."/>
            <person name="Kim J.F."/>
        </authorList>
    </citation>
    <scope>NUCLEOTIDE SEQUENCE [LARGE SCALE GENOMIC DNA]</scope>
    <source>
        <strain evidence="8 9">FR1436</strain>
    </source>
</reference>
<comment type="subcellular location">
    <subcellularLocation>
        <location evidence="1">Cell membrane</location>
    </subcellularLocation>
</comment>
<feature type="transmembrane region" description="Helical" evidence="6">
    <location>
        <begin position="75"/>
        <end position="99"/>
    </location>
</feature>
<evidence type="ECO:0000256" key="6">
    <source>
        <dbReference type="SAM" id="Phobius"/>
    </source>
</evidence>
<keyword evidence="3 6" id="KW-0812">Transmembrane</keyword>
<evidence type="ECO:0000259" key="7">
    <source>
        <dbReference type="Pfam" id="PF13190"/>
    </source>
</evidence>
<evidence type="ECO:0000256" key="4">
    <source>
        <dbReference type="ARBA" id="ARBA00022989"/>
    </source>
</evidence>